<accession>A0A3P6TRY2</accession>
<evidence type="ECO:0000313" key="2">
    <source>
        <dbReference type="Proteomes" id="UP000281553"/>
    </source>
</evidence>
<reference evidence="1 2" key="1">
    <citation type="submission" date="2018-11" db="EMBL/GenBank/DDBJ databases">
        <authorList>
            <consortium name="Pathogen Informatics"/>
        </authorList>
    </citation>
    <scope>NUCLEOTIDE SEQUENCE [LARGE SCALE GENOMIC DNA]</scope>
</reference>
<gene>
    <name evidence="1" type="ORF">DILT_LOCUS3843</name>
</gene>
<protein>
    <submittedName>
        <fullName evidence="1">Uncharacterized protein</fullName>
    </submittedName>
</protein>
<dbReference type="Proteomes" id="UP000281553">
    <property type="component" value="Unassembled WGS sequence"/>
</dbReference>
<organism evidence="1 2">
    <name type="scientific">Dibothriocephalus latus</name>
    <name type="common">Fish tapeworm</name>
    <name type="synonym">Diphyllobothrium latum</name>
    <dbReference type="NCBI Taxonomy" id="60516"/>
    <lineage>
        <taxon>Eukaryota</taxon>
        <taxon>Metazoa</taxon>
        <taxon>Spiralia</taxon>
        <taxon>Lophotrochozoa</taxon>
        <taxon>Platyhelminthes</taxon>
        <taxon>Cestoda</taxon>
        <taxon>Eucestoda</taxon>
        <taxon>Diphyllobothriidea</taxon>
        <taxon>Diphyllobothriidae</taxon>
        <taxon>Dibothriocephalus</taxon>
    </lineage>
</organism>
<sequence length="310" mass="35572">MTYREAIAFFLRNLDLLEDFILKYLTTKQKLRLLEVLQQEFAKDRSFSQDERIVCIEKSKSSTSSQLRQSGGRSTRISSRLLESKNPSLRSLGDGVTDEVPANATKYRLQDFQSMGIFFNPDNLPQQIQASLTPQRRTVRRTVQKALLPAMKRLSILSDRSLGITDSEREDTDIPIRKKSRISLKVEGQTPTHKDDKMSDTFSKTMFDFGALPPEMDEINEEEWERIIFQAHLHGGSDAPRQTVFHLHESVSRPFSVPAIAHTLITAITSDKFTRNEIVQSLVNNLLIRKFLCLSFWFSLCMQTPLRLST</sequence>
<dbReference type="EMBL" id="UYRU01044353">
    <property type="protein sequence ID" value="VDK86219.1"/>
    <property type="molecule type" value="Genomic_DNA"/>
</dbReference>
<name>A0A3P6TRY2_DIBLA</name>
<evidence type="ECO:0000313" key="1">
    <source>
        <dbReference type="EMBL" id="VDK86219.1"/>
    </source>
</evidence>
<proteinExistence type="predicted"/>
<dbReference type="AlphaFoldDB" id="A0A3P6TRY2"/>
<dbReference type="OrthoDB" id="295473at2759"/>
<keyword evidence="2" id="KW-1185">Reference proteome</keyword>